<dbReference type="Pfam" id="PF20262">
    <property type="entry name" value="UNC80_C"/>
    <property type="match status" value="1"/>
</dbReference>
<keyword evidence="4" id="KW-1185">Reference proteome</keyword>
<dbReference type="AlphaFoldDB" id="A0A2G9V3F0"/>
<feature type="region of interest" description="Disordered" evidence="1">
    <location>
        <begin position="205"/>
        <end position="228"/>
    </location>
</feature>
<gene>
    <name evidence="3" type="ORF">TELCIR_00898</name>
</gene>
<dbReference type="EMBL" id="KZ345016">
    <property type="protein sequence ID" value="PIO77008.1"/>
    <property type="molecule type" value="Genomic_DNA"/>
</dbReference>
<evidence type="ECO:0000313" key="3">
    <source>
        <dbReference type="EMBL" id="PIO77008.1"/>
    </source>
</evidence>
<dbReference type="GO" id="GO:0055080">
    <property type="term" value="P:monoatomic cation homeostasis"/>
    <property type="evidence" value="ECO:0007669"/>
    <property type="project" value="TreeGrafter"/>
</dbReference>
<evidence type="ECO:0000256" key="1">
    <source>
        <dbReference type="SAM" id="MobiDB-lite"/>
    </source>
</evidence>
<dbReference type="Proteomes" id="UP000230423">
    <property type="component" value="Unassembled WGS sequence"/>
</dbReference>
<organism evidence="3 4">
    <name type="scientific">Teladorsagia circumcincta</name>
    <name type="common">Brown stomach worm</name>
    <name type="synonym">Ostertagia circumcincta</name>
    <dbReference type="NCBI Taxonomy" id="45464"/>
    <lineage>
        <taxon>Eukaryota</taxon>
        <taxon>Metazoa</taxon>
        <taxon>Ecdysozoa</taxon>
        <taxon>Nematoda</taxon>
        <taxon>Chromadorea</taxon>
        <taxon>Rhabditida</taxon>
        <taxon>Rhabditina</taxon>
        <taxon>Rhabditomorpha</taxon>
        <taxon>Strongyloidea</taxon>
        <taxon>Trichostrongylidae</taxon>
        <taxon>Teladorsagia</taxon>
    </lineage>
</organism>
<name>A0A2G9V3F0_TELCI</name>
<reference evidence="3 4" key="1">
    <citation type="submission" date="2015-09" db="EMBL/GenBank/DDBJ databases">
        <title>Draft genome of the parasitic nematode Teladorsagia circumcincta isolate WARC Sus (inbred).</title>
        <authorList>
            <person name="Mitreva M."/>
        </authorList>
    </citation>
    <scope>NUCLEOTIDE SEQUENCE [LARGE SCALE GENOMIC DNA]</scope>
    <source>
        <strain evidence="3 4">S</strain>
    </source>
</reference>
<dbReference type="GO" id="GO:0005261">
    <property type="term" value="F:monoatomic cation channel activity"/>
    <property type="evidence" value="ECO:0007669"/>
    <property type="project" value="TreeGrafter"/>
</dbReference>
<dbReference type="GO" id="GO:0034703">
    <property type="term" value="C:cation channel complex"/>
    <property type="evidence" value="ECO:0007669"/>
    <property type="project" value="TreeGrafter"/>
</dbReference>
<dbReference type="OrthoDB" id="5584001at2759"/>
<evidence type="ECO:0000313" key="4">
    <source>
        <dbReference type="Proteomes" id="UP000230423"/>
    </source>
</evidence>
<proteinExistence type="predicted"/>
<dbReference type="InterPro" id="IPR046460">
    <property type="entry name" value="UNC80_C"/>
</dbReference>
<dbReference type="PANTHER" id="PTHR31781">
    <property type="entry name" value="UNC80"/>
    <property type="match status" value="1"/>
</dbReference>
<feature type="domain" description="Protein UNC80 C-terminal" evidence="2">
    <location>
        <begin position="58"/>
        <end position="190"/>
    </location>
</feature>
<accession>A0A2G9V3F0</accession>
<protein>
    <recommendedName>
        <fullName evidence="2">Protein UNC80 C-terminal domain-containing protein</fullName>
    </recommendedName>
</protein>
<dbReference type="PANTHER" id="PTHR31781:SF1">
    <property type="entry name" value="PROTEIN UNC-80 HOMOLOG"/>
    <property type="match status" value="1"/>
</dbReference>
<dbReference type="GO" id="GO:0030424">
    <property type="term" value="C:axon"/>
    <property type="evidence" value="ECO:0007669"/>
    <property type="project" value="TreeGrafter"/>
</dbReference>
<evidence type="ECO:0000259" key="2">
    <source>
        <dbReference type="Pfam" id="PF20262"/>
    </source>
</evidence>
<sequence length="228" mass="26039">MSDMFEKMENAFMFADLHLFINVVNGIMIMHCEDLLILRRCAATYIAMSIHFNSLFASQYWFTLLKHMESMGDDNDQFDILGLVPYEKPLKALDLCYRDDPNTFCLLTDAIASCICVCAFAPESKRSHHMLLVMAALQPHLIRRIEEETMLQNNCPAAVKHEVSQWTTMCVEMKALINSCDILARGPQRAFDLVNTVSERGKSFAADSPQFFDPPTTNEDENSRPYHP</sequence>